<protein>
    <recommendedName>
        <fullName evidence="4">pectinesterase</fullName>
        <ecNumber evidence="4">3.1.1.11</ecNumber>
    </recommendedName>
</protein>
<dbReference type="InterPro" id="IPR000070">
    <property type="entry name" value="Pectinesterase_cat"/>
</dbReference>
<comment type="caution">
    <text evidence="9">The sequence shown here is derived from an EMBL/GenBank/DDBJ whole genome shotgun (WGS) entry which is preliminary data.</text>
</comment>
<dbReference type="SUPFAM" id="SSF51126">
    <property type="entry name" value="Pectin lyase-like"/>
    <property type="match status" value="1"/>
</dbReference>
<name>A0A6A4NUJ2_LUPAL</name>
<evidence type="ECO:0000256" key="1">
    <source>
        <dbReference type="ARBA" id="ARBA00004191"/>
    </source>
</evidence>
<comment type="similarity">
    <text evidence="3">Belongs to the pectinesterase family.</text>
</comment>
<sequence>MIILCREIINITEDKACIILKGAGSDNTIIQYNNPDVGDKWNPTFFSSPPNVIVLDITIKNTYGVGSPAIAAAIFGDKSVFYNCKFYSFQDTLLDSKGRHYFKNCYIQGGIDFIFGNGQSYYEDCVINATGPVSPAFVTAQRRNSENDPSGFIFSIGSVIGNSVNVKLGRAYSPYSRVLFFETHFSSAVVPSERWNAWHYKGHESKFTYAAVKCTGPGTLTSHNDPLEKKIDDSKLEQFSLSFFINNDGWLSNLPIRIL</sequence>
<dbReference type="Gene3D" id="2.160.20.10">
    <property type="entry name" value="Single-stranded right-handed beta-helix, Pectin lyase-like"/>
    <property type="match status" value="1"/>
</dbReference>
<evidence type="ECO:0000256" key="5">
    <source>
        <dbReference type="ARBA" id="ARBA00022512"/>
    </source>
</evidence>
<proteinExistence type="inferred from homology"/>
<dbReference type="PANTHER" id="PTHR31321:SF120">
    <property type="entry name" value="PECTINESTERASE 52-RELATED"/>
    <property type="match status" value="1"/>
</dbReference>
<reference evidence="10" key="1">
    <citation type="journal article" date="2020" name="Nat. Commun.">
        <title>Genome sequence of the cluster root forming white lupin.</title>
        <authorList>
            <person name="Hufnagel B."/>
            <person name="Marques A."/>
            <person name="Soriano A."/>
            <person name="Marques L."/>
            <person name="Divol F."/>
            <person name="Doumas P."/>
            <person name="Sallet E."/>
            <person name="Mancinotti D."/>
            <person name="Carrere S."/>
            <person name="Marande W."/>
            <person name="Arribat S."/>
            <person name="Keller J."/>
            <person name="Huneau C."/>
            <person name="Blein T."/>
            <person name="Aime D."/>
            <person name="Laguerre M."/>
            <person name="Taylor J."/>
            <person name="Schubert V."/>
            <person name="Nelson M."/>
            <person name="Geu-Flores F."/>
            <person name="Crespi M."/>
            <person name="Gallardo-Guerrero K."/>
            <person name="Delaux P.-M."/>
            <person name="Salse J."/>
            <person name="Berges H."/>
            <person name="Guyot R."/>
            <person name="Gouzy J."/>
            <person name="Peret B."/>
        </authorList>
    </citation>
    <scope>NUCLEOTIDE SEQUENCE [LARGE SCALE GENOMIC DNA]</scope>
    <source>
        <strain evidence="10">cv. Amiga</strain>
    </source>
</reference>
<dbReference type="Pfam" id="PF01095">
    <property type="entry name" value="Pectinesterase"/>
    <property type="match status" value="1"/>
</dbReference>
<evidence type="ECO:0000256" key="4">
    <source>
        <dbReference type="ARBA" id="ARBA00013229"/>
    </source>
</evidence>
<dbReference type="AlphaFoldDB" id="A0A6A4NUJ2"/>
<keyword evidence="5" id="KW-0964">Secreted</keyword>
<evidence type="ECO:0000256" key="6">
    <source>
        <dbReference type="ARBA" id="ARBA00022801"/>
    </source>
</evidence>
<feature type="domain" description="Pectinesterase catalytic" evidence="8">
    <location>
        <begin position="6"/>
        <end position="246"/>
    </location>
</feature>
<comment type="pathway">
    <text evidence="2">Glycan metabolism; pectin degradation; 2-dehydro-3-deoxy-D-gluconate from pectin: step 1/5.</text>
</comment>
<dbReference type="GO" id="GO:0030599">
    <property type="term" value="F:pectinesterase activity"/>
    <property type="evidence" value="ECO:0007669"/>
    <property type="project" value="UniProtKB-EC"/>
</dbReference>
<evidence type="ECO:0000256" key="2">
    <source>
        <dbReference type="ARBA" id="ARBA00005184"/>
    </source>
</evidence>
<dbReference type="InterPro" id="IPR011050">
    <property type="entry name" value="Pectin_lyase_fold/virulence"/>
</dbReference>
<gene>
    <name evidence="9" type="ORF">Lalb_Chr19g0132431</name>
</gene>
<dbReference type="OrthoDB" id="2019149at2759"/>
<evidence type="ECO:0000313" key="10">
    <source>
        <dbReference type="Proteomes" id="UP000447434"/>
    </source>
</evidence>
<dbReference type="UniPathway" id="UPA00545">
    <property type="reaction ID" value="UER00823"/>
</dbReference>
<dbReference type="EC" id="3.1.1.11" evidence="4"/>
<accession>A0A6A4NUJ2</accession>
<evidence type="ECO:0000313" key="9">
    <source>
        <dbReference type="EMBL" id="KAE9592741.1"/>
    </source>
</evidence>
<evidence type="ECO:0000256" key="3">
    <source>
        <dbReference type="ARBA" id="ARBA00008891"/>
    </source>
</evidence>
<dbReference type="InterPro" id="IPR012334">
    <property type="entry name" value="Pectin_lyas_fold"/>
</dbReference>
<dbReference type="GO" id="GO:0042545">
    <property type="term" value="P:cell wall modification"/>
    <property type="evidence" value="ECO:0007669"/>
    <property type="project" value="InterPro"/>
</dbReference>
<evidence type="ECO:0000259" key="8">
    <source>
        <dbReference type="Pfam" id="PF01095"/>
    </source>
</evidence>
<keyword evidence="7" id="KW-0063">Aspartyl esterase</keyword>
<keyword evidence="10" id="KW-1185">Reference proteome</keyword>
<dbReference type="EMBL" id="WOCE01000019">
    <property type="protein sequence ID" value="KAE9592741.1"/>
    <property type="molecule type" value="Genomic_DNA"/>
</dbReference>
<dbReference type="GO" id="GO:0045490">
    <property type="term" value="P:pectin catabolic process"/>
    <property type="evidence" value="ECO:0007669"/>
    <property type="project" value="UniProtKB-UniPathway"/>
</dbReference>
<dbReference type="PANTHER" id="PTHR31321">
    <property type="entry name" value="ACYL-COA THIOESTER HYDROLASE YBHC-RELATED"/>
    <property type="match status" value="1"/>
</dbReference>
<keyword evidence="5" id="KW-0134">Cell wall</keyword>
<comment type="subcellular location">
    <subcellularLocation>
        <location evidence="1">Secreted</location>
        <location evidence="1">Cell wall</location>
    </subcellularLocation>
</comment>
<keyword evidence="6" id="KW-0378">Hydrolase</keyword>
<organism evidence="9 10">
    <name type="scientific">Lupinus albus</name>
    <name type="common">White lupine</name>
    <name type="synonym">Lupinus termis</name>
    <dbReference type="NCBI Taxonomy" id="3870"/>
    <lineage>
        <taxon>Eukaryota</taxon>
        <taxon>Viridiplantae</taxon>
        <taxon>Streptophyta</taxon>
        <taxon>Embryophyta</taxon>
        <taxon>Tracheophyta</taxon>
        <taxon>Spermatophyta</taxon>
        <taxon>Magnoliopsida</taxon>
        <taxon>eudicotyledons</taxon>
        <taxon>Gunneridae</taxon>
        <taxon>Pentapetalae</taxon>
        <taxon>rosids</taxon>
        <taxon>fabids</taxon>
        <taxon>Fabales</taxon>
        <taxon>Fabaceae</taxon>
        <taxon>Papilionoideae</taxon>
        <taxon>50 kb inversion clade</taxon>
        <taxon>genistoids sensu lato</taxon>
        <taxon>core genistoids</taxon>
        <taxon>Genisteae</taxon>
        <taxon>Lupinus</taxon>
    </lineage>
</organism>
<dbReference type="Proteomes" id="UP000447434">
    <property type="component" value="Chromosome 19"/>
</dbReference>
<evidence type="ECO:0000256" key="7">
    <source>
        <dbReference type="ARBA" id="ARBA00023085"/>
    </source>
</evidence>